<feature type="domain" description="Radical SAM core" evidence="5">
    <location>
        <begin position="69"/>
        <end position="273"/>
    </location>
</feature>
<keyword evidence="1" id="KW-0949">S-adenosyl-L-methionine</keyword>
<evidence type="ECO:0000313" key="9">
    <source>
        <dbReference type="Proteomes" id="UP000606991"/>
    </source>
</evidence>
<dbReference type="SFLD" id="SFLDG01067">
    <property type="entry name" value="SPASM/twitch_domain_containing"/>
    <property type="match status" value="1"/>
</dbReference>
<evidence type="ECO:0000313" key="6">
    <source>
        <dbReference type="EMBL" id="MBJ7596429.1"/>
    </source>
</evidence>
<dbReference type="PANTHER" id="PTHR11228">
    <property type="entry name" value="RADICAL SAM DOMAIN PROTEIN"/>
    <property type="match status" value="1"/>
</dbReference>
<dbReference type="CDD" id="cd01335">
    <property type="entry name" value="Radical_SAM"/>
    <property type="match status" value="1"/>
</dbReference>
<accession>A0A2W5ZJX7</accession>
<dbReference type="Proteomes" id="UP000248724">
    <property type="component" value="Unassembled WGS sequence"/>
</dbReference>
<reference evidence="6 9" key="3">
    <citation type="submission" date="2020-10" db="EMBL/GenBank/DDBJ databases">
        <title>Ca. Dormibacterota MAGs.</title>
        <authorList>
            <person name="Montgomery K."/>
        </authorList>
    </citation>
    <scope>NUCLEOTIDE SEQUENCE [LARGE SCALE GENOMIC DNA]</scope>
    <source>
        <strain evidence="6">SC8812_S17_18</strain>
    </source>
</reference>
<dbReference type="AlphaFoldDB" id="A0A2W5ZJX7"/>
<keyword evidence="2" id="KW-0479">Metal-binding</keyword>
<dbReference type="Gene3D" id="3.20.20.70">
    <property type="entry name" value="Aldolase class I"/>
    <property type="match status" value="1"/>
</dbReference>
<evidence type="ECO:0000313" key="8">
    <source>
        <dbReference type="Proteomes" id="UP000248724"/>
    </source>
</evidence>
<evidence type="ECO:0000256" key="4">
    <source>
        <dbReference type="ARBA" id="ARBA00023014"/>
    </source>
</evidence>
<reference evidence="7" key="2">
    <citation type="submission" date="2018-05" db="EMBL/GenBank/DDBJ databases">
        <authorList>
            <person name="Ferrari B."/>
        </authorList>
    </citation>
    <scope>NUCLEOTIDE SEQUENCE</scope>
    <source>
        <strain evidence="7">RRmetagenome_bin12</strain>
    </source>
</reference>
<evidence type="ECO:0000256" key="3">
    <source>
        <dbReference type="ARBA" id="ARBA00023004"/>
    </source>
</evidence>
<evidence type="ECO:0000256" key="2">
    <source>
        <dbReference type="ARBA" id="ARBA00022723"/>
    </source>
</evidence>
<gene>
    <name evidence="7" type="ORF">DLM65_00315</name>
    <name evidence="6" type="ORF">JF886_16500</name>
</gene>
<dbReference type="InterPro" id="IPR050377">
    <property type="entry name" value="Radical_SAM_PqqE_MftC-like"/>
</dbReference>
<dbReference type="GO" id="GO:0051536">
    <property type="term" value="F:iron-sulfur cluster binding"/>
    <property type="evidence" value="ECO:0007669"/>
    <property type="project" value="UniProtKB-KW"/>
</dbReference>
<dbReference type="PANTHER" id="PTHR11228:SF22">
    <property type="entry name" value="PEPTIDE BIOSYNTHESIS PROTEIN YYDG-RELATED"/>
    <property type="match status" value="1"/>
</dbReference>
<dbReference type="SUPFAM" id="SSF102114">
    <property type="entry name" value="Radical SAM enzymes"/>
    <property type="match status" value="1"/>
</dbReference>
<evidence type="ECO:0000256" key="1">
    <source>
        <dbReference type="ARBA" id="ARBA00022691"/>
    </source>
</evidence>
<evidence type="ECO:0000259" key="5">
    <source>
        <dbReference type="PROSITE" id="PS51918"/>
    </source>
</evidence>
<dbReference type="RefSeq" id="WP_337314458.1">
    <property type="nucleotide sequence ID" value="NZ_JAEKNS010000163.1"/>
</dbReference>
<dbReference type="InterPro" id="IPR007197">
    <property type="entry name" value="rSAM"/>
</dbReference>
<dbReference type="SFLD" id="SFLDS00029">
    <property type="entry name" value="Radical_SAM"/>
    <property type="match status" value="1"/>
</dbReference>
<organism evidence="7 8">
    <name type="scientific">Candidatus Aeolococcus gillhamiae</name>
    <dbReference type="NCBI Taxonomy" id="3127015"/>
    <lineage>
        <taxon>Bacteria</taxon>
        <taxon>Bacillati</taxon>
        <taxon>Candidatus Dormiibacterota</taxon>
        <taxon>Candidatus Dormibacteria</taxon>
        <taxon>Candidatus Aeolococcales</taxon>
        <taxon>Candidatus Aeolococcaceae</taxon>
        <taxon>Candidatus Aeolococcus</taxon>
    </lineage>
</organism>
<proteinExistence type="predicted"/>
<dbReference type="InterPro" id="IPR058240">
    <property type="entry name" value="rSAM_sf"/>
</dbReference>
<dbReference type="Proteomes" id="UP000606991">
    <property type="component" value="Unassembled WGS sequence"/>
</dbReference>
<keyword evidence="3" id="KW-0408">Iron</keyword>
<evidence type="ECO:0000313" key="7">
    <source>
        <dbReference type="EMBL" id="PZR84207.1"/>
    </source>
</evidence>
<dbReference type="GO" id="GO:0046872">
    <property type="term" value="F:metal ion binding"/>
    <property type="evidence" value="ECO:0007669"/>
    <property type="project" value="UniProtKB-KW"/>
</dbReference>
<keyword evidence="4" id="KW-0411">Iron-sulfur</keyword>
<sequence length="330" mass="35681">MVILDLVERVGPLAEGMVVRVDAGLPAEVELARAWCDRTGNTLVEATGQWIEIRRGRTAAARSSLPPERRPGVRLWMYTNFDCNLACAYCCVRSSPRAPRRALGSERIARLAAEAAAWGVEELYLTGGEPFILADIDESIRACVALRPTTVLTNGMLFTGRRLRTLAGLPRQGLALQISLDSATPAMHDHNRGEGSWDRAMAGIRTALDLGFRVRVAATIDQNNPGALAAADQLEALLDELGIAAEDKLTRPVALRGFADSGLVLAPETMVPEVTVTASGVYWHPVGADDTDMLIDSVLFPLAPRIDRIVCLFEEHAQRQASAAMVFPCA</sequence>
<accession>A0A934JZZ0</accession>
<reference evidence="7 8" key="1">
    <citation type="journal article" date="2017" name="Nature">
        <title>Atmospheric trace gases support primary production in Antarctic desert surface soil.</title>
        <authorList>
            <person name="Ji M."/>
            <person name="Greening C."/>
            <person name="Vanwonterghem I."/>
            <person name="Carere C.R."/>
            <person name="Bay S.K."/>
            <person name="Steen J.A."/>
            <person name="Montgomery K."/>
            <person name="Lines T."/>
            <person name="Beardall J."/>
            <person name="van Dorst J."/>
            <person name="Snape I."/>
            <person name="Stott M.B."/>
            <person name="Hugenholtz P."/>
            <person name="Ferrari B.C."/>
        </authorList>
    </citation>
    <scope>NUCLEOTIDE SEQUENCE [LARGE SCALE GENOMIC DNA]</scope>
    <source>
        <strain evidence="7">RRmetagenome_bin12</strain>
    </source>
</reference>
<protein>
    <submittedName>
        <fullName evidence="7">Radical SAM protein</fullName>
    </submittedName>
</protein>
<dbReference type="EMBL" id="QHBU01000008">
    <property type="protein sequence ID" value="PZR84207.1"/>
    <property type="molecule type" value="Genomic_DNA"/>
</dbReference>
<dbReference type="EMBL" id="JAEKNS010000163">
    <property type="protein sequence ID" value="MBJ7596429.1"/>
    <property type="molecule type" value="Genomic_DNA"/>
</dbReference>
<dbReference type="GO" id="GO:0003824">
    <property type="term" value="F:catalytic activity"/>
    <property type="evidence" value="ECO:0007669"/>
    <property type="project" value="InterPro"/>
</dbReference>
<dbReference type="InterPro" id="IPR013785">
    <property type="entry name" value="Aldolase_TIM"/>
</dbReference>
<name>A0A2W5ZJX7_9BACT</name>
<comment type="caution">
    <text evidence="7">The sequence shown here is derived from an EMBL/GenBank/DDBJ whole genome shotgun (WGS) entry which is preliminary data.</text>
</comment>
<dbReference type="Pfam" id="PF04055">
    <property type="entry name" value="Radical_SAM"/>
    <property type="match status" value="1"/>
</dbReference>
<dbReference type="PROSITE" id="PS51918">
    <property type="entry name" value="RADICAL_SAM"/>
    <property type="match status" value="1"/>
</dbReference>